<dbReference type="Gene3D" id="3.30.70.1430">
    <property type="entry name" value="Multidrug efflux transporter AcrB pore domain"/>
    <property type="match status" value="2"/>
</dbReference>
<dbReference type="OrthoDB" id="9757876at2"/>
<dbReference type="Proteomes" id="UP000309673">
    <property type="component" value="Unassembled WGS sequence"/>
</dbReference>
<dbReference type="SUPFAM" id="SSF82693">
    <property type="entry name" value="Multidrug efflux transporter AcrB pore domain, PN1, PN2, PC1 and PC2 subdomains"/>
    <property type="match status" value="2"/>
</dbReference>
<dbReference type="SUPFAM" id="SSF82866">
    <property type="entry name" value="Multidrug efflux transporter AcrB transmembrane domain"/>
    <property type="match status" value="2"/>
</dbReference>
<feature type="transmembrane region" description="Helical" evidence="1">
    <location>
        <begin position="506"/>
        <end position="528"/>
    </location>
</feature>
<comment type="caution">
    <text evidence="2">The sequence shown here is derived from an EMBL/GenBank/DDBJ whole genome shotgun (WGS) entry which is preliminary data.</text>
</comment>
<dbReference type="Pfam" id="PF00873">
    <property type="entry name" value="ACR_tran"/>
    <property type="match status" value="1"/>
</dbReference>
<dbReference type="Gene3D" id="3.30.2090.10">
    <property type="entry name" value="Multidrug efflux transporter AcrB TolC docking domain, DN and DC subdomains"/>
    <property type="match status" value="2"/>
</dbReference>
<feature type="transmembrane region" description="Helical" evidence="1">
    <location>
        <begin position="828"/>
        <end position="847"/>
    </location>
</feature>
<dbReference type="Gene3D" id="1.20.1640.10">
    <property type="entry name" value="Multidrug efflux transporter AcrB transmembrane domain"/>
    <property type="match status" value="2"/>
</dbReference>
<feature type="transmembrane region" description="Helical" evidence="1">
    <location>
        <begin position="854"/>
        <end position="874"/>
    </location>
</feature>
<keyword evidence="1" id="KW-0472">Membrane</keyword>
<keyword evidence="1" id="KW-0812">Transmembrane</keyword>
<dbReference type="GO" id="GO:0042910">
    <property type="term" value="F:xenobiotic transmembrane transporter activity"/>
    <property type="evidence" value="ECO:0007669"/>
    <property type="project" value="TreeGrafter"/>
</dbReference>
<feature type="transmembrane region" description="Helical" evidence="1">
    <location>
        <begin position="928"/>
        <end position="945"/>
    </location>
</feature>
<accession>A0A4U0FEK5</accession>
<dbReference type="Gene3D" id="3.30.70.1320">
    <property type="entry name" value="Multidrug efflux transporter AcrB pore domain like"/>
    <property type="match status" value="1"/>
</dbReference>
<reference evidence="2 3" key="1">
    <citation type="submission" date="2019-04" db="EMBL/GenBank/DDBJ databases">
        <title>Cohnella sp. nov., isolated from soil.</title>
        <authorList>
            <person name="Kim W."/>
        </authorList>
    </citation>
    <scope>NUCLEOTIDE SEQUENCE [LARGE SCALE GENOMIC DNA]</scope>
    <source>
        <strain evidence="2 3">CAU 1483</strain>
    </source>
</reference>
<feature type="transmembrane region" description="Helical" evidence="1">
    <location>
        <begin position="423"/>
        <end position="443"/>
    </location>
</feature>
<evidence type="ECO:0000313" key="2">
    <source>
        <dbReference type="EMBL" id="TJY43305.1"/>
    </source>
</evidence>
<feature type="transmembrane region" description="Helical" evidence="1">
    <location>
        <begin position="326"/>
        <end position="345"/>
    </location>
</feature>
<evidence type="ECO:0000313" key="3">
    <source>
        <dbReference type="Proteomes" id="UP000309673"/>
    </source>
</evidence>
<feature type="transmembrane region" description="Helical" evidence="1">
    <location>
        <begin position="880"/>
        <end position="901"/>
    </location>
</feature>
<dbReference type="PRINTS" id="PR00702">
    <property type="entry name" value="ACRIFLAVINRP"/>
</dbReference>
<dbReference type="PANTHER" id="PTHR32063:SF0">
    <property type="entry name" value="SWARMING MOTILITY PROTEIN SWRC"/>
    <property type="match status" value="1"/>
</dbReference>
<gene>
    <name evidence="2" type="ORF">E5161_05260</name>
</gene>
<keyword evidence="1" id="KW-1133">Transmembrane helix</keyword>
<dbReference type="PANTHER" id="PTHR32063">
    <property type="match status" value="1"/>
</dbReference>
<feature type="transmembrane region" description="Helical" evidence="1">
    <location>
        <begin position="463"/>
        <end position="485"/>
    </location>
</feature>
<evidence type="ECO:0000256" key="1">
    <source>
        <dbReference type="SAM" id="Phobius"/>
    </source>
</evidence>
<dbReference type="AlphaFoldDB" id="A0A4U0FEK5"/>
<protein>
    <submittedName>
        <fullName evidence="2">Efflux RND transporter permease subunit</fullName>
    </submittedName>
</protein>
<name>A0A4U0FEK5_9BACL</name>
<dbReference type="RefSeq" id="WP_136776669.1">
    <property type="nucleotide sequence ID" value="NZ_SUPK01000002.1"/>
</dbReference>
<proteinExistence type="predicted"/>
<feature type="transmembrane region" description="Helical" evidence="1">
    <location>
        <begin position="381"/>
        <end position="403"/>
    </location>
</feature>
<feature type="transmembrane region" description="Helical" evidence="1">
    <location>
        <begin position="12"/>
        <end position="31"/>
    </location>
</feature>
<dbReference type="Gene3D" id="3.30.70.1440">
    <property type="entry name" value="Multidrug efflux transporter AcrB pore domain"/>
    <property type="match status" value="1"/>
</dbReference>
<dbReference type="GO" id="GO:0005886">
    <property type="term" value="C:plasma membrane"/>
    <property type="evidence" value="ECO:0007669"/>
    <property type="project" value="TreeGrafter"/>
</dbReference>
<dbReference type="SUPFAM" id="SSF82714">
    <property type="entry name" value="Multidrug efflux transporter AcrB TolC docking domain, DN and DC subdomains"/>
    <property type="match status" value="1"/>
</dbReference>
<feature type="transmembrane region" description="Helical" evidence="1">
    <location>
        <begin position="352"/>
        <end position="369"/>
    </location>
</feature>
<dbReference type="InterPro" id="IPR001036">
    <property type="entry name" value="Acrflvin-R"/>
</dbReference>
<sequence length="1006" mass="107650">MTRFIQGAFRNKAAVILLVIMVLGLGIFSYLKMPMEFLPEADQPMVTVTVVGPGYDAASMEQNVTNPVEQAVAGVKGKTTVTSTSGDSFTQVMMYFDSKTDMKEAKTEVERAVNAVKLPERMSPPYVVQLNTSMIPISVATLTFNDNVSDAQKEKLEQRIVDAFNGIDGVGNVQLSGKSAPKVSITPDAAKLAAKGVPFQALYGVLQGREASASVGEKMLDGTAANLNVTANLGDVDTLKKLPVAPGVTLGDVADVKLAAESESVSRFEGKDALQIVITKAANANAVTVGKDIQKTADELSAENKDVNLKFIFSTSSEVVHSVNDMMREVLMGALFATLVILLFMRNIRATLVTIVSIPLSLALTLYLLDMSGISLNVLTLGGVAVAVGRLVDDSIVVIENIFRRLQKEKFSVALVVDATKEVSRAITVSTLCTVAVFLPMGMLRGSLQSFLLPFALTVTYSLLASLLVALTVIPLMSAGVLKASKIKEHLPSQRFKKFLHWNLRFKWIPITIAFLLLIGSVGTYAAMPKGAIDSSTAANLIVTLDYKPDTPVDQVFENGKKMEAFLMKQEGQEWVMMEMGNSADAAKWGQVVSPTLVSLKLQMKEGADAEKIIEAVKAERANYPGANVNVGQGALFGGGSSTQVTIDVTGDDLQQIGKTAEEAMAQIKPIKDVLKVESNQEEKKTVYTLEVDPTQAKAGEVAQQLQGMMNPVPIGSLNASGQTVPVMLQPVLVPKSSAELANLTVMTEQGPKPVSSFAKWVKAEKPAKFYHKNGKSFVRITASVEPSQLSIVGDNINKEIAKIKTPDGVKIVVGGALADQAGDFTDLFMVMLVSIAIVFLIMVVTFKTIRTPIAILSSLLFVPIGAVLGLLISGVSPDITAIFGVLMLVGIVVTNAIVLIDRVRHNEETMTIREALIEAAGTRMRPILMTAVATVCAMLPLVFGSSQSAGIVSQSLAIVVIGGLIAATLLTLVIVPCIYELLFFRKSARQRRIAQEQQKQVAAAV</sequence>
<dbReference type="EMBL" id="SUPK01000002">
    <property type="protein sequence ID" value="TJY43305.1"/>
    <property type="molecule type" value="Genomic_DNA"/>
</dbReference>
<feature type="transmembrane region" description="Helical" evidence="1">
    <location>
        <begin position="957"/>
        <end position="983"/>
    </location>
</feature>
<dbReference type="InterPro" id="IPR027463">
    <property type="entry name" value="AcrB_DN_DC_subdom"/>
</dbReference>
<organism evidence="2 3">
    <name type="scientific">Cohnella pontilimi</name>
    <dbReference type="NCBI Taxonomy" id="2564100"/>
    <lineage>
        <taxon>Bacteria</taxon>
        <taxon>Bacillati</taxon>
        <taxon>Bacillota</taxon>
        <taxon>Bacilli</taxon>
        <taxon>Bacillales</taxon>
        <taxon>Paenibacillaceae</taxon>
        <taxon>Cohnella</taxon>
    </lineage>
</organism>
<keyword evidence="3" id="KW-1185">Reference proteome</keyword>